<evidence type="ECO:0000313" key="7">
    <source>
        <dbReference type="EMBL" id="QHC02476.1"/>
    </source>
</evidence>
<dbReference type="GO" id="GO:0046677">
    <property type="term" value="P:response to antibiotic"/>
    <property type="evidence" value="ECO:0007669"/>
    <property type="project" value="UniProtKB-KW"/>
</dbReference>
<evidence type="ECO:0000256" key="5">
    <source>
        <dbReference type="ARBA" id="ARBA00023251"/>
    </source>
</evidence>
<dbReference type="GO" id="GO:0005886">
    <property type="term" value="C:plasma membrane"/>
    <property type="evidence" value="ECO:0007669"/>
    <property type="project" value="UniProtKB-SubCell"/>
</dbReference>
<dbReference type="InterPro" id="IPR003439">
    <property type="entry name" value="ABC_transporter-like_ATP-bd"/>
</dbReference>
<dbReference type="SMART" id="SM00382">
    <property type="entry name" value="AAA"/>
    <property type="match status" value="1"/>
</dbReference>
<name>A0A7L4YTH0_9ACTN</name>
<dbReference type="PANTHER" id="PTHR42711:SF17">
    <property type="entry name" value="ABC TRANSPORTER ATP-BINDING PROTEIN"/>
    <property type="match status" value="1"/>
</dbReference>
<keyword evidence="8" id="KW-1185">Reference proteome</keyword>
<dbReference type="GO" id="GO:0016887">
    <property type="term" value="F:ATP hydrolysis activity"/>
    <property type="evidence" value="ECO:0007669"/>
    <property type="project" value="InterPro"/>
</dbReference>
<dbReference type="RefSeq" id="WP_159547591.1">
    <property type="nucleotide sequence ID" value="NZ_CP047156.1"/>
</dbReference>
<dbReference type="KEGG" id="eke:EK0264_15180"/>
<dbReference type="InterPro" id="IPR050763">
    <property type="entry name" value="ABC_transporter_ATP-binding"/>
</dbReference>
<dbReference type="EMBL" id="CP047156">
    <property type="protein sequence ID" value="QHC02476.1"/>
    <property type="molecule type" value="Genomic_DNA"/>
</dbReference>
<evidence type="ECO:0000256" key="4">
    <source>
        <dbReference type="ARBA" id="ARBA00022840"/>
    </source>
</evidence>
<sequence length="292" mass="31818">MAVATSELVKTYSQRKREVRAVDGLDLQIRHGEVFGLLGPNGAGKSTTVEILEGYRDRTSGDVSVLGEDPQRAGTGWRSKIGIVLQQTRDLADLSVRESLESFAAFYRNPRPVSEVLELVGLAERADVHGSALSGGLRRRLDVGLGIIGRPELLFLDEPTTGFDPDARRQFWALIEQLNAEGTTILLTSHYLDEVEALAHRVGVIAGGRLLEVNTPDRLGGRGEADAIVSYRDADGQLQRRHTDTPGETVAALFATHGEPIDLTVHRPTLEDVYLQMIGAADDSRDEETADV</sequence>
<keyword evidence="2" id="KW-0813">Transport</keyword>
<dbReference type="PROSITE" id="PS50893">
    <property type="entry name" value="ABC_TRANSPORTER_2"/>
    <property type="match status" value="1"/>
</dbReference>
<feature type="domain" description="ABC transporter" evidence="6">
    <location>
        <begin position="3"/>
        <end position="232"/>
    </location>
</feature>
<evidence type="ECO:0000313" key="8">
    <source>
        <dbReference type="Proteomes" id="UP000463857"/>
    </source>
</evidence>
<dbReference type="InParanoid" id="A0A7L4YTH0"/>
<evidence type="ECO:0000259" key="6">
    <source>
        <dbReference type="PROSITE" id="PS50893"/>
    </source>
</evidence>
<dbReference type="PANTHER" id="PTHR42711">
    <property type="entry name" value="ABC TRANSPORTER ATP-BINDING PROTEIN"/>
    <property type="match status" value="1"/>
</dbReference>
<evidence type="ECO:0000256" key="1">
    <source>
        <dbReference type="ARBA" id="ARBA00004202"/>
    </source>
</evidence>
<comment type="subcellular location">
    <subcellularLocation>
        <location evidence="1">Cell membrane</location>
        <topology evidence="1">Peripheral membrane protein</topology>
    </subcellularLocation>
</comment>
<keyword evidence="4 7" id="KW-0067">ATP-binding</keyword>
<dbReference type="InterPro" id="IPR003593">
    <property type="entry name" value="AAA+_ATPase"/>
</dbReference>
<dbReference type="OrthoDB" id="9804819at2"/>
<dbReference type="Proteomes" id="UP000463857">
    <property type="component" value="Chromosome"/>
</dbReference>
<dbReference type="CDD" id="cd03230">
    <property type="entry name" value="ABC_DR_subfamily_A"/>
    <property type="match status" value="1"/>
</dbReference>
<dbReference type="GO" id="GO:0005524">
    <property type="term" value="F:ATP binding"/>
    <property type="evidence" value="ECO:0007669"/>
    <property type="project" value="UniProtKB-KW"/>
</dbReference>
<keyword evidence="5" id="KW-0046">Antibiotic resistance</keyword>
<dbReference type="AlphaFoldDB" id="A0A7L4YTH0"/>
<gene>
    <name evidence="7" type="ORF">EK0264_15180</name>
</gene>
<dbReference type="Pfam" id="PF00005">
    <property type="entry name" value="ABC_tran"/>
    <property type="match status" value="1"/>
</dbReference>
<dbReference type="InterPro" id="IPR027417">
    <property type="entry name" value="P-loop_NTPase"/>
</dbReference>
<evidence type="ECO:0000256" key="3">
    <source>
        <dbReference type="ARBA" id="ARBA00022741"/>
    </source>
</evidence>
<evidence type="ECO:0000256" key="2">
    <source>
        <dbReference type="ARBA" id="ARBA00022448"/>
    </source>
</evidence>
<accession>A0A7L4YTH0</accession>
<dbReference type="Gene3D" id="3.40.50.300">
    <property type="entry name" value="P-loop containing nucleotide triphosphate hydrolases"/>
    <property type="match status" value="1"/>
</dbReference>
<protein>
    <submittedName>
        <fullName evidence="7">ATP-binding cassette domain-containing protein</fullName>
    </submittedName>
</protein>
<keyword evidence="3" id="KW-0547">Nucleotide-binding</keyword>
<dbReference type="SUPFAM" id="SSF52540">
    <property type="entry name" value="P-loop containing nucleoside triphosphate hydrolases"/>
    <property type="match status" value="1"/>
</dbReference>
<organism evidence="7 8">
    <name type="scientific">Epidermidibacterium keratini</name>
    <dbReference type="NCBI Taxonomy" id="1891644"/>
    <lineage>
        <taxon>Bacteria</taxon>
        <taxon>Bacillati</taxon>
        <taxon>Actinomycetota</taxon>
        <taxon>Actinomycetes</taxon>
        <taxon>Sporichthyales</taxon>
        <taxon>Sporichthyaceae</taxon>
        <taxon>Epidermidibacterium</taxon>
    </lineage>
</organism>
<proteinExistence type="predicted"/>
<reference evidence="7 8" key="1">
    <citation type="journal article" date="2018" name="Int. J. Syst. Evol. Microbiol.">
        <title>Epidermidibacterium keratini gen. nov., sp. nov., a member of the family Sporichthyaceae, isolated from keratin epidermis.</title>
        <authorList>
            <person name="Lee D.G."/>
            <person name="Trujillo M.E."/>
            <person name="Kang S."/>
            <person name="Nam J.J."/>
            <person name="Kim Y.J."/>
        </authorList>
    </citation>
    <scope>NUCLEOTIDE SEQUENCE [LARGE SCALE GENOMIC DNA]</scope>
    <source>
        <strain evidence="7 8">EPI-7</strain>
    </source>
</reference>